<accession>A0AAP3E664</accession>
<feature type="transmembrane region" description="Helical" evidence="2">
    <location>
        <begin position="283"/>
        <end position="305"/>
    </location>
</feature>
<keyword evidence="6" id="KW-1185">Reference proteome</keyword>
<keyword evidence="2" id="KW-0472">Membrane</keyword>
<dbReference type="AlphaFoldDB" id="A0AAP3E664"/>
<evidence type="ECO:0000313" key="5">
    <source>
        <dbReference type="EMBL" id="MCU4751074.1"/>
    </source>
</evidence>
<evidence type="ECO:0000256" key="1">
    <source>
        <dbReference type="SAM" id="MobiDB-lite"/>
    </source>
</evidence>
<keyword evidence="2" id="KW-0812">Transmembrane</keyword>
<evidence type="ECO:0000313" key="6">
    <source>
        <dbReference type="Proteomes" id="UP001321047"/>
    </source>
</evidence>
<dbReference type="InterPro" id="IPR055769">
    <property type="entry name" value="DUF7345"/>
</dbReference>
<reference evidence="5 6" key="1">
    <citation type="submission" date="2022-09" db="EMBL/GenBank/DDBJ databases">
        <title>Enrichment on poylsaccharides allowed isolation of novel metabolic and taxonomic groups of Haloarchaea.</title>
        <authorList>
            <person name="Sorokin D.Y."/>
            <person name="Elcheninov A.G."/>
            <person name="Khizhniak T.V."/>
            <person name="Kolganova T.V."/>
            <person name="Kublanov I.V."/>
        </authorList>
    </citation>
    <scope>NUCLEOTIDE SEQUENCE [LARGE SCALE GENOMIC DNA]</scope>
    <source>
        <strain evidence="5 6">AArc-curdl1</strain>
    </source>
</reference>
<feature type="domain" description="DUF7345" evidence="4">
    <location>
        <begin position="69"/>
        <end position="219"/>
    </location>
</feature>
<evidence type="ECO:0000259" key="3">
    <source>
        <dbReference type="Pfam" id="PF24034"/>
    </source>
</evidence>
<feature type="compositionally biased region" description="Acidic residues" evidence="1">
    <location>
        <begin position="262"/>
        <end position="276"/>
    </location>
</feature>
<feature type="compositionally biased region" description="Acidic residues" evidence="1">
    <location>
        <begin position="147"/>
        <end position="159"/>
    </location>
</feature>
<dbReference type="Pfam" id="PF24036">
    <property type="entry name" value="DUF7345"/>
    <property type="match status" value="1"/>
</dbReference>
<organism evidence="5 6">
    <name type="scientific">Natronosalvus hydrolyticus</name>
    <dbReference type="NCBI Taxonomy" id="2979988"/>
    <lineage>
        <taxon>Archaea</taxon>
        <taxon>Methanobacteriati</taxon>
        <taxon>Methanobacteriota</taxon>
        <taxon>Stenosarchaea group</taxon>
        <taxon>Halobacteria</taxon>
        <taxon>Halobacteriales</taxon>
        <taxon>Natrialbaceae</taxon>
        <taxon>Natronosalvus</taxon>
    </lineage>
</organism>
<feature type="region of interest" description="Disordered" evidence="1">
    <location>
        <begin position="316"/>
        <end position="392"/>
    </location>
</feature>
<sequence length="465" mass="50442">MRFPRAITGALIILLVTSMFGGIALGASFSPIDAEQSPDQWSVPAVTSMQESDEPREFPPADPAQLIYISVSEDGNATWTIESRFVLESEDDEEAFLSYADSVVEGERDGGYDESMFAQYVEQAATATDREMAIRDAGYDTPRIDGPDDETNETDPESFTEESDQLVGVISYSFTWEEFATTDASRIYVGDAFQSPDEGSWFPELTGDQRLVIEIPENYAFETAPVATRDRTVVWDGPHTFGENERELVLLRGAEPPGNGDDNGDDDREPIDPGDDGLFDTSLAAIVGLIGFLVLVVVAGSYLHLRRSDEPLPAWVPAALGGPDGTATTHGNSDQTDAFEEPRSPEAEPVATQTTASAPDVREHTSDGGAETNAVTGTAGAVGTDEESGDKIDPELLSDEERVLRLLQDNGGRMKQASIVTETNWSNAKVSQLLSKMDDDGDIEKLRIGRENLITLPEVDLTELE</sequence>
<dbReference type="InterPro" id="IPR036390">
    <property type="entry name" value="WH_DNA-bd_sf"/>
</dbReference>
<comment type="caution">
    <text evidence="5">The sequence shown here is derived from an EMBL/GenBank/DDBJ whole genome shotgun (WGS) entry which is preliminary data.</text>
</comment>
<evidence type="ECO:0000259" key="4">
    <source>
        <dbReference type="Pfam" id="PF24036"/>
    </source>
</evidence>
<dbReference type="Proteomes" id="UP001321047">
    <property type="component" value="Unassembled WGS sequence"/>
</dbReference>
<feature type="domain" description="DUF7343" evidence="3">
    <location>
        <begin position="396"/>
        <end position="457"/>
    </location>
</feature>
<dbReference type="InterPro" id="IPR055767">
    <property type="entry name" value="DUF7343"/>
</dbReference>
<feature type="region of interest" description="Disordered" evidence="1">
    <location>
        <begin position="138"/>
        <end position="159"/>
    </location>
</feature>
<feature type="compositionally biased region" description="Polar residues" evidence="1">
    <location>
        <begin position="326"/>
        <end position="336"/>
    </location>
</feature>
<feature type="region of interest" description="Disordered" evidence="1">
    <location>
        <begin position="253"/>
        <end position="276"/>
    </location>
</feature>
<keyword evidence="2" id="KW-1133">Transmembrane helix</keyword>
<name>A0AAP3E664_9EURY</name>
<dbReference type="Pfam" id="PF24034">
    <property type="entry name" value="DUF7343"/>
    <property type="match status" value="1"/>
</dbReference>
<dbReference type="EMBL" id="JAOPJZ010000002">
    <property type="protein sequence ID" value="MCU4751074.1"/>
    <property type="molecule type" value="Genomic_DNA"/>
</dbReference>
<evidence type="ECO:0000256" key="2">
    <source>
        <dbReference type="SAM" id="Phobius"/>
    </source>
</evidence>
<dbReference type="RefSeq" id="WP_342806488.1">
    <property type="nucleotide sequence ID" value="NZ_JAOPJZ010000002.1"/>
</dbReference>
<dbReference type="SUPFAM" id="SSF46785">
    <property type="entry name" value="Winged helix' DNA-binding domain"/>
    <property type="match status" value="1"/>
</dbReference>
<proteinExistence type="predicted"/>
<gene>
    <name evidence="5" type="ORF">OB919_03610</name>
</gene>
<protein>
    <submittedName>
        <fullName evidence="5">Uncharacterized protein</fullName>
    </submittedName>
</protein>